<evidence type="ECO:0000313" key="2">
    <source>
        <dbReference type="EMBL" id="NME72352.1"/>
    </source>
</evidence>
<dbReference type="Gene3D" id="2.40.160.20">
    <property type="match status" value="1"/>
</dbReference>
<reference evidence="2 3" key="1">
    <citation type="submission" date="2020-04" db="EMBL/GenBank/DDBJ databases">
        <title>Flammeovirga sp. SR4, a novel species isolated from seawater.</title>
        <authorList>
            <person name="Wang X."/>
        </authorList>
    </citation>
    <scope>NUCLEOTIDE SEQUENCE [LARGE SCALE GENOMIC DNA]</scope>
    <source>
        <strain evidence="2 3">ATCC 23126</strain>
    </source>
</reference>
<dbReference type="RefSeq" id="WP_169660545.1">
    <property type="nucleotide sequence ID" value="NZ_JABANE010000153.1"/>
</dbReference>
<comment type="caution">
    <text evidence="2">The sequence shown here is derived from an EMBL/GenBank/DDBJ whole genome shotgun (WGS) entry which is preliminary data.</text>
</comment>
<feature type="chain" id="PRO_5030883432" description="Outer membrane protein beta-barrel domain-containing protein" evidence="1">
    <location>
        <begin position="21"/>
        <end position="180"/>
    </location>
</feature>
<feature type="signal peptide" evidence="1">
    <location>
        <begin position="1"/>
        <end position="20"/>
    </location>
</feature>
<organism evidence="2 3">
    <name type="scientific">Flammeovirga aprica JL-4</name>
    <dbReference type="NCBI Taxonomy" id="694437"/>
    <lineage>
        <taxon>Bacteria</taxon>
        <taxon>Pseudomonadati</taxon>
        <taxon>Bacteroidota</taxon>
        <taxon>Cytophagia</taxon>
        <taxon>Cytophagales</taxon>
        <taxon>Flammeovirgaceae</taxon>
        <taxon>Flammeovirga</taxon>
    </lineage>
</organism>
<accession>A0A7X9S1B6</accession>
<keyword evidence="1" id="KW-0732">Signal</keyword>
<keyword evidence="3" id="KW-1185">Reference proteome</keyword>
<dbReference type="EMBL" id="JABANE010000153">
    <property type="protein sequence ID" value="NME72352.1"/>
    <property type="molecule type" value="Genomic_DNA"/>
</dbReference>
<dbReference type="Proteomes" id="UP000576082">
    <property type="component" value="Unassembled WGS sequence"/>
</dbReference>
<name>A0A7X9S1B6_9BACT</name>
<protein>
    <recommendedName>
        <fullName evidence="4">Outer membrane protein beta-barrel domain-containing protein</fullName>
    </recommendedName>
</protein>
<sequence length="180" mass="19624">MRNKLLFIITFLFVSHFSSAQIHFGIGGGGSSGVGDLSPFSSAGFSAYIEFSYNASEKFDAVLVGHVNGLAAIPIDASLSQAWYQIPILLEGRYFFISKDAETTFHPYVQGGIGAVRSYYLKSKGANQDPEVLDKFWKFGARVGVGTLISIFNVQLNYNYGGSYEGNTLSVMDLSLGLRF</sequence>
<gene>
    <name evidence="2" type="ORF">HHU12_30605</name>
</gene>
<evidence type="ECO:0000313" key="3">
    <source>
        <dbReference type="Proteomes" id="UP000576082"/>
    </source>
</evidence>
<dbReference type="AlphaFoldDB" id="A0A7X9S1B6"/>
<evidence type="ECO:0008006" key="4">
    <source>
        <dbReference type="Google" id="ProtNLM"/>
    </source>
</evidence>
<proteinExistence type="predicted"/>
<evidence type="ECO:0000256" key="1">
    <source>
        <dbReference type="SAM" id="SignalP"/>
    </source>
</evidence>